<sequence>MLTAYMVKKGVLTIQSRPTSRCCGAIRRMQSLIPTCQCRQVLTSPPAAIRETM</sequence>
<evidence type="ECO:0000313" key="2">
    <source>
        <dbReference type="Proteomes" id="UP000305401"/>
    </source>
</evidence>
<name>A0AC61S5M5_9BACT</name>
<proteinExistence type="predicted"/>
<reference evidence="1" key="1">
    <citation type="submission" date="2019-04" db="EMBL/GenBank/DDBJ databases">
        <title>Microbes associate with the intestines of laboratory mice.</title>
        <authorList>
            <person name="Navarre W."/>
            <person name="Wong E."/>
            <person name="Huang K.C."/>
            <person name="Tropini C."/>
            <person name="Ng K."/>
            <person name="Yu B."/>
        </authorList>
    </citation>
    <scope>NUCLEOTIDE SEQUENCE</scope>
    <source>
        <strain evidence="1">NM86_A22</strain>
    </source>
</reference>
<dbReference type="EMBL" id="SSTG01000050">
    <property type="protein sequence ID" value="THG52106.1"/>
    <property type="molecule type" value="Genomic_DNA"/>
</dbReference>
<comment type="caution">
    <text evidence="1">The sequence shown here is derived from an EMBL/GenBank/DDBJ whole genome shotgun (WGS) entry which is preliminary data.</text>
</comment>
<gene>
    <name evidence="1" type="ORF">E5990_05525</name>
</gene>
<protein>
    <submittedName>
        <fullName evidence="1">Uncharacterized protein</fullName>
    </submittedName>
</protein>
<evidence type="ECO:0000313" key="1">
    <source>
        <dbReference type="EMBL" id="THG52106.1"/>
    </source>
</evidence>
<keyword evidence="2" id="KW-1185">Reference proteome</keyword>
<dbReference type="Proteomes" id="UP000305401">
    <property type="component" value="Unassembled WGS sequence"/>
</dbReference>
<accession>A0AC61S5M5</accession>
<organism evidence="1 2">
    <name type="scientific">Muribaculum caecicola</name>
    <dbReference type="NCBI Taxonomy" id="3038144"/>
    <lineage>
        <taxon>Bacteria</taxon>
        <taxon>Pseudomonadati</taxon>
        <taxon>Bacteroidota</taxon>
        <taxon>Bacteroidia</taxon>
        <taxon>Bacteroidales</taxon>
        <taxon>Muribaculaceae</taxon>
        <taxon>Muribaculum</taxon>
    </lineage>
</organism>